<evidence type="ECO:0000256" key="1">
    <source>
        <dbReference type="SAM" id="SignalP"/>
    </source>
</evidence>
<feature type="signal peptide" evidence="1">
    <location>
        <begin position="1"/>
        <end position="22"/>
    </location>
</feature>
<dbReference type="Proteomes" id="UP000607653">
    <property type="component" value="Unassembled WGS sequence"/>
</dbReference>
<sequence length="57" mass="6660">MKRNILVKFMLLVLIYVHVNEFVYLNSSCWKAALGKCLTQDKLQSRGMSMDCVLFME</sequence>
<comment type="caution">
    <text evidence="2">The sequence shown here is derived from an EMBL/GenBank/DDBJ whole genome shotgun (WGS) entry which is preliminary data.</text>
</comment>
<protein>
    <submittedName>
        <fullName evidence="2">Uncharacterized protein</fullName>
    </submittedName>
</protein>
<proteinExistence type="predicted"/>
<organism evidence="2 3">
    <name type="scientific">Nelumbo nucifera</name>
    <name type="common">Sacred lotus</name>
    <dbReference type="NCBI Taxonomy" id="4432"/>
    <lineage>
        <taxon>Eukaryota</taxon>
        <taxon>Viridiplantae</taxon>
        <taxon>Streptophyta</taxon>
        <taxon>Embryophyta</taxon>
        <taxon>Tracheophyta</taxon>
        <taxon>Spermatophyta</taxon>
        <taxon>Magnoliopsida</taxon>
        <taxon>Proteales</taxon>
        <taxon>Nelumbonaceae</taxon>
        <taxon>Nelumbo</taxon>
    </lineage>
</organism>
<evidence type="ECO:0000313" key="2">
    <source>
        <dbReference type="EMBL" id="DAD43148.1"/>
    </source>
</evidence>
<dbReference type="AlphaFoldDB" id="A0A822ZMY4"/>
<accession>A0A822ZMY4</accession>
<evidence type="ECO:0000313" key="3">
    <source>
        <dbReference type="Proteomes" id="UP000607653"/>
    </source>
</evidence>
<keyword evidence="1" id="KW-0732">Signal</keyword>
<dbReference type="EMBL" id="DUZY01000006">
    <property type="protein sequence ID" value="DAD43148.1"/>
    <property type="molecule type" value="Genomic_DNA"/>
</dbReference>
<keyword evidence="3" id="KW-1185">Reference proteome</keyword>
<feature type="chain" id="PRO_5032370466" evidence="1">
    <location>
        <begin position="23"/>
        <end position="57"/>
    </location>
</feature>
<name>A0A822ZMY4_NELNU</name>
<reference evidence="2 3" key="1">
    <citation type="journal article" date="2020" name="Mol. Biol. Evol.">
        <title>Distinct Expression and Methylation Patterns for Genes with Different Fates following a Single Whole-Genome Duplication in Flowering Plants.</title>
        <authorList>
            <person name="Shi T."/>
            <person name="Rahmani R.S."/>
            <person name="Gugger P.F."/>
            <person name="Wang M."/>
            <person name="Li H."/>
            <person name="Zhang Y."/>
            <person name="Li Z."/>
            <person name="Wang Q."/>
            <person name="Van de Peer Y."/>
            <person name="Marchal K."/>
            <person name="Chen J."/>
        </authorList>
    </citation>
    <scope>NUCLEOTIDE SEQUENCE [LARGE SCALE GENOMIC DNA]</scope>
    <source>
        <tissue evidence="2">Leaf</tissue>
    </source>
</reference>
<gene>
    <name evidence="2" type="ORF">HUJ06_001378</name>
</gene>